<protein>
    <submittedName>
        <fullName evidence="2">Uncharacterized protein</fullName>
    </submittedName>
</protein>
<dbReference type="AlphaFoldDB" id="A0A426RUM3"/>
<feature type="transmembrane region" description="Helical" evidence="1">
    <location>
        <begin position="126"/>
        <end position="150"/>
    </location>
</feature>
<accession>A0A426RUM3</accession>
<dbReference type="EMBL" id="RWJI01000001">
    <property type="protein sequence ID" value="RRQ52601.1"/>
    <property type="molecule type" value="Genomic_DNA"/>
</dbReference>
<dbReference type="RefSeq" id="WP_125230615.1">
    <property type="nucleotide sequence ID" value="NZ_RWJI01000001.1"/>
</dbReference>
<evidence type="ECO:0000313" key="3">
    <source>
        <dbReference type="Proteomes" id="UP000268553"/>
    </source>
</evidence>
<feature type="transmembrane region" description="Helical" evidence="1">
    <location>
        <begin position="196"/>
        <end position="212"/>
    </location>
</feature>
<name>A0A426RUM3_9SPHN</name>
<comment type="caution">
    <text evidence="2">The sequence shown here is derived from an EMBL/GenBank/DDBJ whole genome shotgun (WGS) entry which is preliminary data.</text>
</comment>
<keyword evidence="1" id="KW-0472">Membrane</keyword>
<feature type="transmembrane region" description="Helical" evidence="1">
    <location>
        <begin position="162"/>
        <end position="184"/>
    </location>
</feature>
<organism evidence="2 3">
    <name type="scientific">Sphingorhabdus wooponensis</name>
    <dbReference type="NCBI Taxonomy" id="940136"/>
    <lineage>
        <taxon>Bacteria</taxon>
        <taxon>Pseudomonadati</taxon>
        <taxon>Pseudomonadota</taxon>
        <taxon>Alphaproteobacteria</taxon>
        <taxon>Sphingomonadales</taxon>
        <taxon>Sphingomonadaceae</taxon>
        <taxon>Sphingorhabdus</taxon>
    </lineage>
</organism>
<evidence type="ECO:0000256" key="1">
    <source>
        <dbReference type="SAM" id="Phobius"/>
    </source>
</evidence>
<feature type="transmembrane region" description="Helical" evidence="1">
    <location>
        <begin position="15"/>
        <end position="37"/>
    </location>
</feature>
<feature type="transmembrane region" description="Helical" evidence="1">
    <location>
        <begin position="93"/>
        <end position="114"/>
    </location>
</feature>
<keyword evidence="3" id="KW-1185">Reference proteome</keyword>
<dbReference type="Proteomes" id="UP000268553">
    <property type="component" value="Unassembled WGS sequence"/>
</dbReference>
<proteinExistence type="predicted"/>
<keyword evidence="1" id="KW-1133">Transmembrane helix</keyword>
<gene>
    <name evidence="2" type="ORF">D7D48_07155</name>
</gene>
<keyword evidence="1" id="KW-0812">Transmembrane</keyword>
<dbReference type="OrthoDB" id="7408924at2"/>
<reference evidence="2 3" key="1">
    <citation type="submission" date="2018-12" db="EMBL/GenBank/DDBJ databases">
        <authorList>
            <person name="Kim S.-J."/>
            <person name="Jung G.-Y."/>
        </authorList>
    </citation>
    <scope>NUCLEOTIDE SEQUENCE [LARGE SCALE GENOMIC DNA]</scope>
    <source>
        <strain evidence="2 3">03SU3-P</strain>
    </source>
</reference>
<evidence type="ECO:0000313" key="2">
    <source>
        <dbReference type="EMBL" id="RRQ52601.1"/>
    </source>
</evidence>
<sequence length="216" mass="24127">MFNADEDAGSNGKRILWMSLCGFGIIMLLGAITGFLSAHMEEGSGPLNLAGYAILAAFICVTLALAFAIWRLFRQMKRSDQKVPQREKIYNRFLIGSFIFGGVTGLILALTGSFDETEAGLISNDAMSPMLAIILSVALGVIVPAITFYWHKNLVDEQEEAAYRFGALIAMYAFWFIAPVWWFLWRGGILPAIDGIALYFITIFVALIVWFWKKYL</sequence>
<feature type="transmembrane region" description="Helical" evidence="1">
    <location>
        <begin position="49"/>
        <end position="73"/>
    </location>
</feature>